<evidence type="ECO:0000313" key="3">
    <source>
        <dbReference type="Proteomes" id="UP000000292"/>
    </source>
</evidence>
<dbReference type="HOGENOM" id="CLU_848984_0_0_9"/>
<accession>F8IKT2</accession>
<reference evidence="3" key="2">
    <citation type="submission" date="2011-06" db="EMBL/GenBank/DDBJ databases">
        <title>The complete genome sequence of Alicyclobacillus acidocaldarius sp. Tc-4-1.</title>
        <authorList>
            <person name="Chen Y."/>
            <person name="He Y."/>
            <person name="Dong Z."/>
            <person name="Hu S."/>
        </authorList>
    </citation>
    <scope>NUCLEOTIDE SEQUENCE [LARGE SCALE GENOMIC DNA]</scope>
    <source>
        <strain evidence="3">Tc-4-1</strain>
    </source>
</reference>
<evidence type="ECO:0000256" key="1">
    <source>
        <dbReference type="SAM" id="MobiDB-lite"/>
    </source>
</evidence>
<proteinExistence type="predicted"/>
<dbReference type="KEGG" id="aad:TC41_2959"/>
<dbReference type="Proteomes" id="UP000000292">
    <property type="component" value="Chromosome"/>
</dbReference>
<reference evidence="2 3" key="1">
    <citation type="journal article" date="2011" name="J. Bacteriol.">
        <title>Complete Genome Sequence of Alicyclobacillus acidocaldarius Strain Tc-4-1.</title>
        <authorList>
            <person name="Chen Y."/>
            <person name="He Y."/>
            <person name="Zhang B."/>
            <person name="Yang J."/>
            <person name="Li W."/>
            <person name="Dong Z."/>
            <person name="Hu S."/>
        </authorList>
    </citation>
    <scope>NUCLEOTIDE SEQUENCE [LARGE SCALE GENOMIC DNA]</scope>
    <source>
        <strain evidence="2 3">Tc-4-1</strain>
    </source>
</reference>
<feature type="region of interest" description="Disordered" evidence="1">
    <location>
        <begin position="210"/>
        <end position="232"/>
    </location>
</feature>
<dbReference type="eggNOG" id="COG3227">
    <property type="taxonomic scope" value="Bacteria"/>
</dbReference>
<dbReference type="EMBL" id="CP002902">
    <property type="protein sequence ID" value="AEJ44848.1"/>
    <property type="molecule type" value="Genomic_DNA"/>
</dbReference>
<dbReference type="PATRIC" id="fig|1048834.4.peg.2811"/>
<organism evidence="2 3">
    <name type="scientific">Alicyclobacillus acidocaldarius (strain Tc-4-1)</name>
    <name type="common">Bacillus acidocaldarius</name>
    <dbReference type="NCBI Taxonomy" id="1048834"/>
    <lineage>
        <taxon>Bacteria</taxon>
        <taxon>Bacillati</taxon>
        <taxon>Bacillota</taxon>
        <taxon>Bacilli</taxon>
        <taxon>Bacillales</taxon>
        <taxon>Alicyclobacillaceae</taxon>
        <taxon>Alicyclobacillus</taxon>
    </lineage>
</organism>
<sequence>MSRDKLQGAADDLGGTSNSLGRCSTARIRFNGAADDLGGTTQDAVLSHRPDCASMGAPTISAEQHQYRPVFCLHKHVASMGPPTISAEQRTVSCDDITSKWVLQWGRRRSRRNNGIVCGTSWGMIQLQWGRRRSRRNNSRNEIARFICLWGFNGAADDLGGTTTRAMSRRGLRKWLQWGRRRSRRNNLAGHIRASSGLSLQWGRRRSRRNNATLLSPRQARLPGAKTRTSPESPVFARFPCPHHTASSPKSPDLARLLRKTRTPRAFAIDPGSRNAPFMNLVSSPPSLTMPPWCCTRPHPHRAHPRQFPCSKASMPCSRLLSRQRAV</sequence>
<protein>
    <submittedName>
        <fullName evidence="2">Uncharacterized protein</fullName>
    </submittedName>
</protein>
<dbReference type="AlphaFoldDB" id="F8IKT2"/>
<name>F8IKT2_ALIAT</name>
<evidence type="ECO:0000313" key="2">
    <source>
        <dbReference type="EMBL" id="AEJ44848.1"/>
    </source>
</evidence>
<gene>
    <name evidence="2" type="ordered locus">TC41_2959</name>
</gene>